<dbReference type="GO" id="GO:0008379">
    <property type="term" value="F:thioredoxin peroxidase activity"/>
    <property type="evidence" value="ECO:0007669"/>
    <property type="project" value="UniProtKB-UniRule"/>
</dbReference>
<keyword evidence="4 6" id="KW-1015">Disulfide bond</keyword>
<dbReference type="NCBIfam" id="NF001808">
    <property type="entry name" value="PRK00522.1"/>
    <property type="match status" value="1"/>
</dbReference>
<dbReference type="EC" id="1.11.1.24" evidence="6"/>
<dbReference type="AlphaFoldDB" id="A0A937FHA7"/>
<dbReference type="InterPro" id="IPR018219">
    <property type="entry name" value="Tpx_CS"/>
</dbReference>
<dbReference type="RefSeq" id="WP_202768372.1">
    <property type="nucleotide sequence ID" value="NZ_JAESWA010000023.1"/>
</dbReference>
<organism evidence="8 9">
    <name type="scientific">Clostridium paridis</name>
    <dbReference type="NCBI Taxonomy" id="2803863"/>
    <lineage>
        <taxon>Bacteria</taxon>
        <taxon>Bacillati</taxon>
        <taxon>Bacillota</taxon>
        <taxon>Clostridia</taxon>
        <taxon>Eubacteriales</taxon>
        <taxon>Clostridiaceae</taxon>
        <taxon>Clostridium</taxon>
    </lineage>
</organism>
<dbReference type="Pfam" id="PF08534">
    <property type="entry name" value="Redoxin"/>
    <property type="match status" value="1"/>
</dbReference>
<feature type="disulfide bond" description="Redox-active" evidence="6">
    <location>
        <begin position="58"/>
        <end position="92"/>
    </location>
</feature>
<dbReference type="Gene3D" id="3.40.30.10">
    <property type="entry name" value="Glutaredoxin"/>
    <property type="match status" value="1"/>
</dbReference>
<evidence type="ECO:0000256" key="1">
    <source>
        <dbReference type="ARBA" id="ARBA00022559"/>
    </source>
</evidence>
<feature type="domain" description="Thioredoxin" evidence="7">
    <location>
        <begin position="17"/>
        <end position="164"/>
    </location>
</feature>
<name>A0A937FHA7_9CLOT</name>
<comment type="catalytic activity">
    <reaction evidence="6">
        <text>a hydroperoxide + [thioredoxin]-dithiol = an alcohol + [thioredoxin]-disulfide + H2O</text>
        <dbReference type="Rhea" id="RHEA:62620"/>
        <dbReference type="Rhea" id="RHEA-COMP:10698"/>
        <dbReference type="Rhea" id="RHEA-COMP:10700"/>
        <dbReference type="ChEBI" id="CHEBI:15377"/>
        <dbReference type="ChEBI" id="CHEBI:29950"/>
        <dbReference type="ChEBI" id="CHEBI:30879"/>
        <dbReference type="ChEBI" id="CHEBI:35924"/>
        <dbReference type="ChEBI" id="CHEBI:50058"/>
        <dbReference type="EC" id="1.11.1.24"/>
    </reaction>
</comment>
<evidence type="ECO:0000256" key="3">
    <source>
        <dbReference type="ARBA" id="ARBA00023002"/>
    </source>
</evidence>
<dbReference type="SUPFAM" id="SSF52833">
    <property type="entry name" value="Thioredoxin-like"/>
    <property type="match status" value="1"/>
</dbReference>
<proteinExistence type="inferred from homology"/>
<dbReference type="PANTHER" id="PTHR43110">
    <property type="entry name" value="THIOL PEROXIDASE"/>
    <property type="match status" value="1"/>
</dbReference>
<dbReference type="InterPro" id="IPR050455">
    <property type="entry name" value="Tpx_Peroxidase_subfamily"/>
</dbReference>
<dbReference type="PANTHER" id="PTHR43110:SF1">
    <property type="entry name" value="THIOL PEROXIDASE"/>
    <property type="match status" value="1"/>
</dbReference>
<sequence>MTVKFQGNPVTLQGQKINVGDEFRDFVVTKNDLTPLTLKDTSGVRVFLTVPSIDTPVCDLEIRTFNEKIANVQGVTVYTISHDLPFAQARWCGAEGIKNVITASDYKDRAFGEATGTYVKELGLLARTAFVVDSNNKVVYADYLEEITSQPDFDAVLNAAKEAK</sequence>
<comment type="miscellaneous">
    <text evidence="6">The active site is a conserved redox-active cysteine residue, the peroxidatic cysteine (C(P)), which makes the nucleophilic attack on the peroxide substrate. The peroxide oxidizes the C(P)-SH to cysteine sulfenic acid (C(P)-SOH), which then reacts with another cysteine residue, the resolving cysteine (C(R)), to form a disulfide bridge. The disulfide is subsequently reduced by an appropriate electron donor to complete the catalytic cycle. In this atypical 2-Cys peroxiredoxin, C(R) is present in the same subunit to form an intramolecular disulfide. The disulfide is subsequently reduced by thioredoxin.</text>
</comment>
<dbReference type="InterPro" id="IPR013766">
    <property type="entry name" value="Thioredoxin_domain"/>
</dbReference>
<dbReference type="PROSITE" id="PS01265">
    <property type="entry name" value="TPX"/>
    <property type="match status" value="1"/>
</dbReference>
<protein>
    <recommendedName>
        <fullName evidence="6">Thiol peroxidase</fullName>
        <shortName evidence="6">Tpx</shortName>
        <ecNumber evidence="6">1.11.1.24</ecNumber>
    </recommendedName>
    <alternativeName>
        <fullName evidence="6">Peroxiredoxin tpx</fullName>
        <shortName evidence="6">Prx</shortName>
    </alternativeName>
    <alternativeName>
        <fullName evidence="6">Thioredoxin peroxidase</fullName>
    </alternativeName>
    <alternativeName>
        <fullName evidence="6">Thioredoxin-dependent peroxiredoxin</fullName>
    </alternativeName>
</protein>
<reference evidence="8" key="1">
    <citation type="submission" date="2021-01" db="EMBL/GenBank/DDBJ databases">
        <title>Genome public.</title>
        <authorList>
            <person name="Liu C."/>
            <person name="Sun Q."/>
        </authorList>
    </citation>
    <scope>NUCLEOTIDE SEQUENCE</scope>
    <source>
        <strain evidence="8">YIM B02565</strain>
    </source>
</reference>
<evidence type="ECO:0000256" key="5">
    <source>
        <dbReference type="ARBA" id="ARBA00023284"/>
    </source>
</evidence>
<dbReference type="Proteomes" id="UP000623681">
    <property type="component" value="Unassembled WGS sequence"/>
</dbReference>
<comment type="function">
    <text evidence="6">Thiol-specific peroxidase that catalyzes the reduction of hydrogen peroxide and organic hydroperoxides to water and alcohols, respectively. Plays a role in cell protection against oxidative stress by detoxifying peroxides.</text>
</comment>
<evidence type="ECO:0000256" key="4">
    <source>
        <dbReference type="ARBA" id="ARBA00023157"/>
    </source>
</evidence>
<keyword evidence="2 6" id="KW-0049">Antioxidant</keyword>
<evidence type="ECO:0000259" key="7">
    <source>
        <dbReference type="PROSITE" id="PS51352"/>
    </source>
</evidence>
<evidence type="ECO:0000313" key="9">
    <source>
        <dbReference type="Proteomes" id="UP000623681"/>
    </source>
</evidence>
<dbReference type="EMBL" id="JAESWA010000023">
    <property type="protein sequence ID" value="MBL4932995.1"/>
    <property type="molecule type" value="Genomic_DNA"/>
</dbReference>
<dbReference type="InterPro" id="IPR002065">
    <property type="entry name" value="TPX"/>
</dbReference>
<feature type="active site" description="Cysteine sulfenic acid (-SOH) intermediate" evidence="6">
    <location>
        <position position="58"/>
    </location>
</feature>
<comment type="caution">
    <text evidence="8">The sequence shown here is derived from an EMBL/GenBank/DDBJ whole genome shotgun (WGS) entry which is preliminary data.</text>
</comment>
<evidence type="ECO:0000313" key="8">
    <source>
        <dbReference type="EMBL" id="MBL4932995.1"/>
    </source>
</evidence>
<dbReference type="InterPro" id="IPR013740">
    <property type="entry name" value="Redoxin"/>
</dbReference>
<gene>
    <name evidence="6 8" type="primary">tpx</name>
    <name evidence="8" type="ORF">JK634_14365</name>
</gene>
<dbReference type="HAMAP" id="MF_00269">
    <property type="entry name" value="Tpx"/>
    <property type="match status" value="1"/>
</dbReference>
<keyword evidence="5 6" id="KW-0676">Redox-active center</keyword>
<keyword evidence="9" id="KW-1185">Reference proteome</keyword>
<keyword evidence="1 6" id="KW-0575">Peroxidase</keyword>
<dbReference type="PROSITE" id="PS51352">
    <property type="entry name" value="THIOREDOXIN_2"/>
    <property type="match status" value="1"/>
</dbReference>
<comment type="similarity">
    <text evidence="6">Belongs to the peroxiredoxin family. Tpx subfamily.</text>
</comment>
<comment type="subunit">
    <text evidence="6">Homodimer.</text>
</comment>
<evidence type="ECO:0000256" key="6">
    <source>
        <dbReference type="HAMAP-Rule" id="MF_00269"/>
    </source>
</evidence>
<evidence type="ECO:0000256" key="2">
    <source>
        <dbReference type="ARBA" id="ARBA00022862"/>
    </source>
</evidence>
<dbReference type="CDD" id="cd03014">
    <property type="entry name" value="PRX_Atyp2cys"/>
    <property type="match status" value="1"/>
</dbReference>
<accession>A0A937FHA7</accession>
<dbReference type="InterPro" id="IPR036249">
    <property type="entry name" value="Thioredoxin-like_sf"/>
</dbReference>
<keyword evidence="3 6" id="KW-0560">Oxidoreductase</keyword>